<feature type="domain" description="Phospholipid/glycerol acyltransferase" evidence="7">
    <location>
        <begin position="112"/>
        <end position="224"/>
    </location>
</feature>
<dbReference type="PANTHER" id="PTHR10434:SF64">
    <property type="entry name" value="1-ACYL-SN-GLYCEROL-3-PHOSPHATE ACYLTRANSFERASE-RELATED"/>
    <property type="match status" value="1"/>
</dbReference>
<gene>
    <name evidence="8" type="ORF">GCM10009863_12820</name>
</gene>
<accession>A0ABN3PVM9</accession>
<evidence type="ECO:0000256" key="4">
    <source>
        <dbReference type="ARBA" id="ARBA00023098"/>
    </source>
</evidence>
<evidence type="ECO:0000256" key="6">
    <source>
        <dbReference type="SAM" id="MobiDB-lite"/>
    </source>
</evidence>
<evidence type="ECO:0000256" key="1">
    <source>
        <dbReference type="ARBA" id="ARBA00005189"/>
    </source>
</evidence>
<evidence type="ECO:0000313" key="9">
    <source>
        <dbReference type="Proteomes" id="UP001501447"/>
    </source>
</evidence>
<keyword evidence="5" id="KW-0012">Acyltransferase</keyword>
<evidence type="ECO:0000313" key="8">
    <source>
        <dbReference type="EMBL" id="GAA2600944.1"/>
    </source>
</evidence>
<keyword evidence="2" id="KW-0444">Lipid biosynthesis</keyword>
<dbReference type="SUPFAM" id="SSF69593">
    <property type="entry name" value="Glycerol-3-phosphate (1)-acyltransferase"/>
    <property type="match status" value="1"/>
</dbReference>
<keyword evidence="4" id="KW-0443">Lipid metabolism</keyword>
<name>A0ABN3PVM9_9ACTN</name>
<comment type="pathway">
    <text evidence="1">Lipid metabolism.</text>
</comment>
<dbReference type="CDD" id="cd07989">
    <property type="entry name" value="LPLAT_AGPAT-like"/>
    <property type="match status" value="1"/>
</dbReference>
<evidence type="ECO:0000259" key="7">
    <source>
        <dbReference type="SMART" id="SM00563"/>
    </source>
</evidence>
<keyword evidence="3" id="KW-0808">Transferase</keyword>
<organism evidence="8 9">
    <name type="scientific">Streptomyces axinellae</name>
    <dbReference type="NCBI Taxonomy" id="552788"/>
    <lineage>
        <taxon>Bacteria</taxon>
        <taxon>Bacillati</taxon>
        <taxon>Actinomycetota</taxon>
        <taxon>Actinomycetes</taxon>
        <taxon>Kitasatosporales</taxon>
        <taxon>Streptomycetaceae</taxon>
        <taxon>Streptomyces</taxon>
    </lineage>
</organism>
<dbReference type="Pfam" id="PF01553">
    <property type="entry name" value="Acyltransferase"/>
    <property type="match status" value="1"/>
</dbReference>
<dbReference type="Proteomes" id="UP001501447">
    <property type="component" value="Unassembled WGS sequence"/>
</dbReference>
<evidence type="ECO:0000256" key="2">
    <source>
        <dbReference type="ARBA" id="ARBA00022516"/>
    </source>
</evidence>
<dbReference type="RefSeq" id="WP_344562993.1">
    <property type="nucleotide sequence ID" value="NZ_BAAARJ010000003.1"/>
</dbReference>
<comment type="caution">
    <text evidence="8">The sequence shown here is derived from an EMBL/GenBank/DDBJ whole genome shotgun (WGS) entry which is preliminary data.</text>
</comment>
<sequence>MTALAHPWSVHAPCTPRCAAPPTLRARPCDVARRYAALAATLARVALRGAALAAPEVLRAQAHGALAALGIRLEATSARLSVPGTDAGGEHTSTGTHTGARPDAATRTGVGTLIVANHISWIDVLALLAVEPATPLAKREVRWWPVVGALAGRLGTRFIDRENLRQLPSAVAGVAGLLRAGHSVLTFPQATTWCTVAGGRFRRAVFQAAIDAGAPVRPVTLSYRQYGAPSTCAAFLGEETFGASLRRVAGASGLTVHVTPHPALLGRTDRRTLAAAAQRAVHGRELPAHG</sequence>
<dbReference type="InterPro" id="IPR002123">
    <property type="entry name" value="Plipid/glycerol_acylTrfase"/>
</dbReference>
<evidence type="ECO:0000256" key="5">
    <source>
        <dbReference type="ARBA" id="ARBA00023315"/>
    </source>
</evidence>
<feature type="compositionally biased region" description="Low complexity" evidence="6">
    <location>
        <begin position="90"/>
        <end position="99"/>
    </location>
</feature>
<protein>
    <recommendedName>
        <fullName evidence="7">Phospholipid/glycerol acyltransferase domain-containing protein</fullName>
    </recommendedName>
</protein>
<evidence type="ECO:0000256" key="3">
    <source>
        <dbReference type="ARBA" id="ARBA00022679"/>
    </source>
</evidence>
<keyword evidence="9" id="KW-1185">Reference proteome</keyword>
<feature type="region of interest" description="Disordered" evidence="6">
    <location>
        <begin position="83"/>
        <end position="103"/>
    </location>
</feature>
<dbReference type="SMART" id="SM00563">
    <property type="entry name" value="PlsC"/>
    <property type="match status" value="1"/>
</dbReference>
<reference evidence="8 9" key="1">
    <citation type="journal article" date="2019" name="Int. J. Syst. Evol. Microbiol.">
        <title>The Global Catalogue of Microorganisms (GCM) 10K type strain sequencing project: providing services to taxonomists for standard genome sequencing and annotation.</title>
        <authorList>
            <consortium name="The Broad Institute Genomics Platform"/>
            <consortium name="The Broad Institute Genome Sequencing Center for Infectious Disease"/>
            <person name="Wu L."/>
            <person name="Ma J."/>
        </authorList>
    </citation>
    <scope>NUCLEOTIDE SEQUENCE [LARGE SCALE GENOMIC DNA]</scope>
    <source>
        <strain evidence="8 9">JCM 16373</strain>
    </source>
</reference>
<dbReference type="EMBL" id="BAAARJ010000003">
    <property type="protein sequence ID" value="GAA2600944.1"/>
    <property type="molecule type" value="Genomic_DNA"/>
</dbReference>
<dbReference type="PANTHER" id="PTHR10434">
    <property type="entry name" value="1-ACYL-SN-GLYCEROL-3-PHOSPHATE ACYLTRANSFERASE"/>
    <property type="match status" value="1"/>
</dbReference>
<proteinExistence type="predicted"/>